<evidence type="ECO:0000256" key="1">
    <source>
        <dbReference type="SAM" id="Phobius"/>
    </source>
</evidence>
<keyword evidence="1" id="KW-0812">Transmembrane</keyword>
<dbReference type="RefSeq" id="WP_259087514.1">
    <property type="nucleotide sequence ID" value="NZ_BAAAZC010000019.1"/>
</dbReference>
<feature type="transmembrane region" description="Helical" evidence="1">
    <location>
        <begin position="12"/>
        <end position="32"/>
    </location>
</feature>
<keyword evidence="3" id="KW-1185">Reference proteome</keyword>
<evidence type="ECO:0008006" key="4">
    <source>
        <dbReference type="Google" id="ProtNLM"/>
    </source>
</evidence>
<evidence type="ECO:0000313" key="2">
    <source>
        <dbReference type="EMBL" id="GAA3975882.1"/>
    </source>
</evidence>
<sequence length="79" mass="8489">MKNPFVKQDHTLLIASIAIGALAASAITYLYLTDSGAAAREEIKKTIKKQFKKTAADVISKKTKLSKKAAKVVADQVAK</sequence>
<keyword evidence="1" id="KW-0472">Membrane</keyword>
<name>A0ABP7Q3U4_9SPHI</name>
<reference evidence="3" key="1">
    <citation type="journal article" date="2019" name="Int. J. Syst. Evol. Microbiol.">
        <title>The Global Catalogue of Microorganisms (GCM) 10K type strain sequencing project: providing services to taxonomists for standard genome sequencing and annotation.</title>
        <authorList>
            <consortium name="The Broad Institute Genomics Platform"/>
            <consortium name="The Broad Institute Genome Sequencing Center for Infectious Disease"/>
            <person name="Wu L."/>
            <person name="Ma J."/>
        </authorList>
    </citation>
    <scope>NUCLEOTIDE SEQUENCE [LARGE SCALE GENOMIC DNA]</scope>
    <source>
        <strain evidence="3">JCM 16601</strain>
    </source>
</reference>
<keyword evidence="1" id="KW-1133">Transmembrane helix</keyword>
<accession>A0ABP7Q3U4</accession>
<dbReference type="EMBL" id="BAAAZC010000019">
    <property type="protein sequence ID" value="GAA3975882.1"/>
    <property type="molecule type" value="Genomic_DNA"/>
</dbReference>
<protein>
    <recommendedName>
        <fullName evidence="4">YtxH domain-containing protein</fullName>
    </recommendedName>
</protein>
<organism evidence="2 3">
    <name type="scientific">Mucilaginibacter dorajii</name>
    <dbReference type="NCBI Taxonomy" id="692994"/>
    <lineage>
        <taxon>Bacteria</taxon>
        <taxon>Pseudomonadati</taxon>
        <taxon>Bacteroidota</taxon>
        <taxon>Sphingobacteriia</taxon>
        <taxon>Sphingobacteriales</taxon>
        <taxon>Sphingobacteriaceae</taxon>
        <taxon>Mucilaginibacter</taxon>
    </lineage>
</organism>
<comment type="caution">
    <text evidence="2">The sequence shown here is derived from an EMBL/GenBank/DDBJ whole genome shotgun (WGS) entry which is preliminary data.</text>
</comment>
<gene>
    <name evidence="2" type="ORF">GCM10022210_28100</name>
</gene>
<proteinExistence type="predicted"/>
<dbReference type="Proteomes" id="UP001500742">
    <property type="component" value="Unassembled WGS sequence"/>
</dbReference>
<evidence type="ECO:0000313" key="3">
    <source>
        <dbReference type="Proteomes" id="UP001500742"/>
    </source>
</evidence>